<keyword evidence="3" id="KW-1185">Reference proteome</keyword>
<sequence>MTEEATVAHDRKMIVHRALKYRLYGTEEQEALFRDFAGVCRLFYNLALEQRRGGRGTSFLILLL</sequence>
<feature type="domain" description="Transposase putative helix-turn-helix" evidence="1">
    <location>
        <begin position="13"/>
        <end position="52"/>
    </location>
</feature>
<protein>
    <recommendedName>
        <fullName evidence="1">Transposase putative helix-turn-helix domain-containing protein</fullName>
    </recommendedName>
</protein>
<proteinExistence type="predicted"/>
<name>A0A512C4W5_9HYPH</name>
<dbReference type="Proteomes" id="UP000321085">
    <property type="component" value="Unassembled WGS sequence"/>
</dbReference>
<evidence type="ECO:0000259" key="1">
    <source>
        <dbReference type="Pfam" id="PF12323"/>
    </source>
</evidence>
<evidence type="ECO:0000313" key="3">
    <source>
        <dbReference type="Proteomes" id="UP000321085"/>
    </source>
</evidence>
<dbReference type="InterPro" id="IPR021027">
    <property type="entry name" value="Transposase_put_HTH"/>
</dbReference>
<dbReference type="AlphaFoldDB" id="A0A512C4W5"/>
<reference evidence="2 3" key="1">
    <citation type="submission" date="2019-07" db="EMBL/GenBank/DDBJ databases">
        <title>Whole genome shotgun sequence of Microvirga aerophila NBRC 106136.</title>
        <authorList>
            <person name="Hosoyama A."/>
            <person name="Uohara A."/>
            <person name="Ohji S."/>
            <person name="Ichikawa N."/>
        </authorList>
    </citation>
    <scope>NUCLEOTIDE SEQUENCE [LARGE SCALE GENOMIC DNA]</scope>
    <source>
        <strain evidence="2 3">NBRC 106136</strain>
    </source>
</reference>
<dbReference type="EMBL" id="BJYU01000389">
    <property type="protein sequence ID" value="GEO19272.1"/>
    <property type="molecule type" value="Genomic_DNA"/>
</dbReference>
<accession>A0A512C4W5</accession>
<gene>
    <name evidence="2" type="ORF">MAE02_69680</name>
</gene>
<evidence type="ECO:0000313" key="2">
    <source>
        <dbReference type="EMBL" id="GEO19272.1"/>
    </source>
</evidence>
<comment type="caution">
    <text evidence="2">The sequence shown here is derived from an EMBL/GenBank/DDBJ whole genome shotgun (WGS) entry which is preliminary data.</text>
</comment>
<dbReference type="Pfam" id="PF12323">
    <property type="entry name" value="HTH_OrfB_IS605"/>
    <property type="match status" value="1"/>
</dbReference>
<organism evidence="2 3">
    <name type="scientific">Microvirga aerophila</name>
    <dbReference type="NCBI Taxonomy" id="670291"/>
    <lineage>
        <taxon>Bacteria</taxon>
        <taxon>Pseudomonadati</taxon>
        <taxon>Pseudomonadota</taxon>
        <taxon>Alphaproteobacteria</taxon>
        <taxon>Hyphomicrobiales</taxon>
        <taxon>Methylobacteriaceae</taxon>
        <taxon>Microvirga</taxon>
    </lineage>
</organism>